<dbReference type="Gene3D" id="1.10.530.10">
    <property type="match status" value="1"/>
</dbReference>
<dbReference type="Pfam" id="PF00182">
    <property type="entry name" value="Glyco_hydro_19"/>
    <property type="match status" value="1"/>
</dbReference>
<dbReference type="SUPFAM" id="SSF53955">
    <property type="entry name" value="Lysozyme-like"/>
    <property type="match status" value="1"/>
</dbReference>
<evidence type="ECO:0000259" key="1">
    <source>
        <dbReference type="Pfam" id="PF00182"/>
    </source>
</evidence>
<dbReference type="InterPro" id="IPR000726">
    <property type="entry name" value="Glyco_hydro_19_cat"/>
</dbReference>
<reference evidence="2" key="1">
    <citation type="submission" date="2024-05" db="EMBL/GenBank/DDBJ databases">
        <title>Complete Genome Sequences of 14 Acinetobacter baumannii phages isolated in Kenya.</title>
        <authorList>
            <person name="Mwai F."/>
            <person name="Kigen C."/>
            <person name="Makobe C."/>
            <person name="Georges M."/>
            <person name="Mutai I."/>
            <person name="Odoyo E."/>
            <person name="Gachoya M."/>
            <person name="Musila L."/>
        </authorList>
    </citation>
    <scope>NUCLEOTIDE SEQUENCE</scope>
</reference>
<name>A0AAU8KU88_9VIRU</name>
<dbReference type="GO" id="GO:0004568">
    <property type="term" value="F:chitinase activity"/>
    <property type="evidence" value="ECO:0007669"/>
    <property type="project" value="InterPro"/>
</dbReference>
<protein>
    <submittedName>
        <fullName evidence="2">Endolysin</fullName>
    </submittedName>
</protein>
<evidence type="ECO:0000313" key="2">
    <source>
        <dbReference type="EMBL" id="XCN27033.1"/>
    </source>
</evidence>
<dbReference type="InterPro" id="IPR023346">
    <property type="entry name" value="Lysozyme-like_dom_sf"/>
</dbReference>
<sequence length="202" mass="23266">MKMTKGGFAILRESLGRLTESQVAEINFIVDAMDKDKSISYSQGAYVLATTWWETAKTMLPISEYGKGKGRPYGTWYKNSKDQLYTFKDGSKTTAYLQESYPYLYYGRGYVQLTWFDNYEKASKKLGHDFLSNPDDVMKKEYAIQILLTGMKEGWFTGKKLSDYIYQSKKDYVSARRIINGSDKAQKIAEIALIFERALRSL</sequence>
<accession>A0AAU8KU88</accession>
<organism evidence="2">
    <name type="scientific">Acinetobacter phage vB_Ab_01_KEN_01</name>
    <dbReference type="NCBI Taxonomy" id="3143010"/>
    <lineage>
        <taxon>Viruses</taxon>
    </lineage>
</organism>
<dbReference type="EMBL" id="PP841127">
    <property type="protein sequence ID" value="XCN27033.1"/>
    <property type="molecule type" value="Genomic_DNA"/>
</dbReference>
<feature type="domain" description="Glycoside hydrolase family 19 catalytic" evidence="1">
    <location>
        <begin position="93"/>
        <end position="139"/>
    </location>
</feature>
<dbReference type="GO" id="GO:0006032">
    <property type="term" value="P:chitin catabolic process"/>
    <property type="evidence" value="ECO:0007669"/>
    <property type="project" value="InterPro"/>
</dbReference>
<dbReference type="GO" id="GO:0016998">
    <property type="term" value="P:cell wall macromolecule catabolic process"/>
    <property type="evidence" value="ECO:0007669"/>
    <property type="project" value="InterPro"/>
</dbReference>
<proteinExistence type="predicted"/>
<gene>
    <name evidence="2" type="ORF">SMMRWMVJ_CDS0045</name>
</gene>